<evidence type="ECO:0000259" key="1">
    <source>
        <dbReference type="PROSITE" id="PS51352"/>
    </source>
</evidence>
<organism evidence="2 3">
    <name type="scientific">Maribacter dokdonensis</name>
    <dbReference type="NCBI Taxonomy" id="320912"/>
    <lineage>
        <taxon>Bacteria</taxon>
        <taxon>Pseudomonadati</taxon>
        <taxon>Bacteroidota</taxon>
        <taxon>Flavobacteriia</taxon>
        <taxon>Flavobacteriales</taxon>
        <taxon>Flavobacteriaceae</taxon>
        <taxon>Maribacter</taxon>
    </lineage>
</organism>
<dbReference type="GO" id="GO:0016209">
    <property type="term" value="F:antioxidant activity"/>
    <property type="evidence" value="ECO:0007669"/>
    <property type="project" value="InterPro"/>
</dbReference>
<evidence type="ECO:0000313" key="3">
    <source>
        <dbReference type="Proteomes" id="UP000183038"/>
    </source>
</evidence>
<reference evidence="2 3" key="1">
    <citation type="submission" date="2016-10" db="EMBL/GenBank/DDBJ databases">
        <authorList>
            <person name="de Groot N.N."/>
        </authorList>
    </citation>
    <scope>NUCLEOTIDE SEQUENCE [LARGE SCALE GENOMIC DNA]</scope>
    <source>
        <strain evidence="2 3">MAR_2009_71</strain>
    </source>
</reference>
<dbReference type="SUPFAM" id="SSF52833">
    <property type="entry name" value="Thioredoxin-like"/>
    <property type="match status" value="1"/>
</dbReference>
<dbReference type="CDD" id="cd02970">
    <property type="entry name" value="PRX_like2"/>
    <property type="match status" value="1"/>
</dbReference>
<gene>
    <name evidence="2" type="ORF">SAMN05192540_0533</name>
</gene>
<dbReference type="Proteomes" id="UP000183038">
    <property type="component" value="Unassembled WGS sequence"/>
</dbReference>
<feature type="domain" description="Thioredoxin" evidence="1">
    <location>
        <begin position="2"/>
        <end position="160"/>
    </location>
</feature>
<dbReference type="RefSeq" id="WP_071340316.1">
    <property type="nucleotide sequence ID" value="NZ_FNTB01000001.1"/>
</dbReference>
<dbReference type="OrthoDB" id="9809746at2"/>
<dbReference type="AlphaFoldDB" id="A0A1H4JR70"/>
<dbReference type="InterPro" id="IPR013766">
    <property type="entry name" value="Thioredoxin_domain"/>
</dbReference>
<protein>
    <submittedName>
        <fullName evidence="2">Peroxiredoxin</fullName>
    </submittedName>
</protein>
<dbReference type="GO" id="GO:0016491">
    <property type="term" value="F:oxidoreductase activity"/>
    <property type="evidence" value="ECO:0007669"/>
    <property type="project" value="InterPro"/>
</dbReference>
<accession>A0A1H4JR70</accession>
<sequence length="169" mass="19344">MIKPTQEVPELKLPLINDTKWSLYDQDSKAFTMLVFYRGLHCPVCKNYLEALTKKLKDFSDRGVHLIAISSDSEERAKKAGKEWNIPELPVGYNLPIETAREWGLYVSKKTSDKEPDEFSEPGLFLIRPDNTLYASAIQTMPFARPNWDDILNAIDYVTKNDYPARGGE</sequence>
<dbReference type="PROSITE" id="PS51352">
    <property type="entry name" value="THIOREDOXIN_2"/>
    <property type="match status" value="1"/>
</dbReference>
<dbReference type="EMBL" id="FNTB01000001">
    <property type="protein sequence ID" value="SEB48819.1"/>
    <property type="molecule type" value="Genomic_DNA"/>
</dbReference>
<name>A0A1H4JR70_9FLAO</name>
<dbReference type="Gene3D" id="3.40.30.10">
    <property type="entry name" value="Glutaredoxin"/>
    <property type="match status" value="1"/>
</dbReference>
<proteinExistence type="predicted"/>
<dbReference type="InterPro" id="IPR036249">
    <property type="entry name" value="Thioredoxin-like_sf"/>
</dbReference>
<dbReference type="Pfam" id="PF00578">
    <property type="entry name" value="AhpC-TSA"/>
    <property type="match status" value="1"/>
</dbReference>
<dbReference type="InterPro" id="IPR000866">
    <property type="entry name" value="AhpC/TSA"/>
</dbReference>
<evidence type="ECO:0000313" key="2">
    <source>
        <dbReference type="EMBL" id="SEB48819.1"/>
    </source>
</evidence>